<keyword evidence="1" id="KW-0812">Transmembrane</keyword>
<protein>
    <submittedName>
        <fullName evidence="2">General secretion pathway protein GspH</fullName>
    </submittedName>
</protein>
<accession>A0A5A7NAZ3</accession>
<dbReference type="RefSeq" id="WP_161760458.1">
    <property type="nucleotide sequence ID" value="NZ_BKCN01000012.1"/>
</dbReference>
<organism evidence="2 3">
    <name type="scientific">Iodidimonas nitroreducens</name>
    <dbReference type="NCBI Taxonomy" id="1236968"/>
    <lineage>
        <taxon>Bacteria</taxon>
        <taxon>Pseudomonadati</taxon>
        <taxon>Pseudomonadota</taxon>
        <taxon>Alphaproteobacteria</taxon>
        <taxon>Iodidimonadales</taxon>
        <taxon>Iodidimonadaceae</taxon>
        <taxon>Iodidimonas</taxon>
    </lineage>
</organism>
<sequence>MKPLFITQGAQRSSCRQAVESGFTLMEMLVVMAVMGIVAALAMPRFHHALPGLDYTHAVHNLASALRQTRAAAISSGQMRSLELDIDDAVYRYPGVPKADIPAGIDIDLVAGREGLSRVDQRARFDFYPDGSSAGGRIALAQGDRLSILAIDWLTGRIEIKDDADGF</sequence>
<evidence type="ECO:0000313" key="2">
    <source>
        <dbReference type="EMBL" id="GER04650.1"/>
    </source>
</evidence>
<proteinExistence type="predicted"/>
<dbReference type="Gene3D" id="3.30.700.10">
    <property type="entry name" value="Glycoprotein, Type 4 Pilin"/>
    <property type="match status" value="1"/>
</dbReference>
<reference evidence="2 3" key="1">
    <citation type="submission" date="2019-09" db="EMBL/GenBank/DDBJ databases">
        <title>NBRP : Genome information of microbial organism related human and environment.</title>
        <authorList>
            <person name="Hattori M."/>
            <person name="Oshima K."/>
            <person name="Inaba H."/>
            <person name="Suda W."/>
            <person name="Sakamoto M."/>
            <person name="Iino T."/>
            <person name="Kitahara M."/>
            <person name="Oshida Y."/>
            <person name="Iida T."/>
            <person name="Kudo T."/>
            <person name="Itoh T."/>
            <person name="Ohkuma M."/>
        </authorList>
    </citation>
    <scope>NUCLEOTIDE SEQUENCE [LARGE SCALE GENOMIC DNA]</scope>
    <source>
        <strain evidence="2 3">Q-1</strain>
    </source>
</reference>
<keyword evidence="1" id="KW-0472">Membrane</keyword>
<keyword evidence="3" id="KW-1185">Reference proteome</keyword>
<dbReference type="InterPro" id="IPR012902">
    <property type="entry name" value="N_methyl_site"/>
</dbReference>
<comment type="caution">
    <text evidence="2">The sequence shown here is derived from an EMBL/GenBank/DDBJ whole genome shotgun (WGS) entry which is preliminary data.</text>
</comment>
<dbReference type="NCBIfam" id="TIGR02532">
    <property type="entry name" value="IV_pilin_GFxxxE"/>
    <property type="match status" value="1"/>
</dbReference>
<dbReference type="EMBL" id="BKCN01000012">
    <property type="protein sequence ID" value="GER04650.1"/>
    <property type="molecule type" value="Genomic_DNA"/>
</dbReference>
<evidence type="ECO:0000313" key="3">
    <source>
        <dbReference type="Proteomes" id="UP000324996"/>
    </source>
</evidence>
<evidence type="ECO:0000256" key="1">
    <source>
        <dbReference type="SAM" id="Phobius"/>
    </source>
</evidence>
<keyword evidence="1" id="KW-1133">Transmembrane helix</keyword>
<dbReference type="Pfam" id="PF07963">
    <property type="entry name" value="N_methyl"/>
    <property type="match status" value="1"/>
</dbReference>
<name>A0A5A7NAZ3_9PROT</name>
<gene>
    <name evidence="2" type="primary">gspH</name>
    <name evidence="2" type="ORF">JCM17846_23320</name>
</gene>
<dbReference type="Proteomes" id="UP000324996">
    <property type="component" value="Unassembled WGS sequence"/>
</dbReference>
<dbReference type="SUPFAM" id="SSF54523">
    <property type="entry name" value="Pili subunits"/>
    <property type="match status" value="1"/>
</dbReference>
<dbReference type="InterPro" id="IPR045584">
    <property type="entry name" value="Pilin-like"/>
</dbReference>
<feature type="transmembrane region" description="Helical" evidence="1">
    <location>
        <begin position="21"/>
        <end position="43"/>
    </location>
</feature>
<dbReference type="AlphaFoldDB" id="A0A5A7NAZ3"/>